<keyword evidence="3" id="KW-0227">DNA damage</keyword>
<dbReference type="SUPFAM" id="SSF53300">
    <property type="entry name" value="vWA-like"/>
    <property type="match status" value="1"/>
</dbReference>
<dbReference type="Pfam" id="PF04056">
    <property type="entry name" value="Ssl1"/>
    <property type="match status" value="1"/>
</dbReference>
<feature type="domain" description="VWFA" evidence="10">
    <location>
        <begin position="101"/>
        <end position="356"/>
    </location>
</feature>
<evidence type="ECO:0000256" key="3">
    <source>
        <dbReference type="ARBA" id="ARBA00022763"/>
    </source>
</evidence>
<dbReference type="GO" id="GO:0006357">
    <property type="term" value="P:regulation of transcription by RNA polymerase II"/>
    <property type="evidence" value="ECO:0007669"/>
    <property type="project" value="TreeGrafter"/>
</dbReference>
<keyword evidence="4" id="KW-0863">Zinc-finger</keyword>
<evidence type="ECO:0000256" key="1">
    <source>
        <dbReference type="ARBA" id="ARBA00004123"/>
    </source>
</evidence>
<dbReference type="OrthoDB" id="284275at2759"/>
<dbReference type="InterPro" id="IPR002035">
    <property type="entry name" value="VWF_A"/>
</dbReference>
<dbReference type="Proteomes" id="UP000030693">
    <property type="component" value="Unassembled WGS sequence"/>
</dbReference>
<keyword evidence="5" id="KW-0805">Transcription regulation</keyword>
<feature type="region of interest" description="Disordered" evidence="9">
    <location>
        <begin position="390"/>
        <end position="421"/>
    </location>
</feature>
<feature type="compositionally biased region" description="Low complexity" evidence="9">
    <location>
        <begin position="395"/>
        <end position="416"/>
    </location>
</feature>
<dbReference type="EMBL" id="KB932202">
    <property type="protein sequence ID" value="KCV71758.1"/>
    <property type="molecule type" value="Genomic_DNA"/>
</dbReference>
<dbReference type="InterPro" id="IPR004595">
    <property type="entry name" value="TFIIH_C1-like_dom"/>
</dbReference>
<accession>A0A058ZCV0</accession>
<dbReference type="RefSeq" id="XP_009493339.1">
    <property type="nucleotide sequence ID" value="XM_009495064.1"/>
</dbReference>
<proteinExistence type="inferred from homology"/>
<evidence type="ECO:0000256" key="9">
    <source>
        <dbReference type="SAM" id="MobiDB-lite"/>
    </source>
</evidence>
<dbReference type="STRING" id="691883.A0A058ZCV0"/>
<dbReference type="Gene3D" id="3.30.40.10">
    <property type="entry name" value="Zinc/RING finger domain, C3HC4 (zinc finger)"/>
    <property type="match status" value="1"/>
</dbReference>
<evidence type="ECO:0000256" key="8">
    <source>
        <dbReference type="ARBA" id="ARBA00023242"/>
    </source>
</evidence>
<reference evidence="11" key="1">
    <citation type="submission" date="2013-04" db="EMBL/GenBank/DDBJ databases">
        <title>The Genome Sequence of Fonticula alba ATCC 38817.</title>
        <authorList>
            <consortium name="The Broad Institute Genomics Platform"/>
            <person name="Russ C."/>
            <person name="Cuomo C."/>
            <person name="Burger G."/>
            <person name="Gray M.W."/>
            <person name="Holland P.W.H."/>
            <person name="King N."/>
            <person name="Lang F.B.F."/>
            <person name="Roger A.J."/>
            <person name="Ruiz-Trillo I."/>
            <person name="Brown M."/>
            <person name="Walker B."/>
            <person name="Young S."/>
            <person name="Zeng Q."/>
            <person name="Gargeya S."/>
            <person name="Fitzgerald M."/>
            <person name="Haas B."/>
            <person name="Abouelleil A."/>
            <person name="Allen A.W."/>
            <person name="Alvarado L."/>
            <person name="Arachchi H.M."/>
            <person name="Berlin A.M."/>
            <person name="Chapman S.B."/>
            <person name="Gainer-Dewar J."/>
            <person name="Goldberg J."/>
            <person name="Griggs A."/>
            <person name="Gujja S."/>
            <person name="Hansen M."/>
            <person name="Howarth C."/>
            <person name="Imamovic A."/>
            <person name="Ireland A."/>
            <person name="Larimer J."/>
            <person name="McCowan C."/>
            <person name="Murphy C."/>
            <person name="Pearson M."/>
            <person name="Poon T.W."/>
            <person name="Priest M."/>
            <person name="Roberts A."/>
            <person name="Saif S."/>
            <person name="Shea T."/>
            <person name="Sisk P."/>
            <person name="Sykes S."/>
            <person name="Wortman J."/>
            <person name="Nusbaum C."/>
            <person name="Birren B."/>
        </authorList>
    </citation>
    <scope>NUCLEOTIDE SEQUENCE [LARGE SCALE GENOMIC DNA]</scope>
    <source>
        <strain evidence="11">ATCC 38817</strain>
    </source>
</reference>
<comment type="subcellular location">
    <subcellularLocation>
        <location evidence="1">Nucleus</location>
    </subcellularLocation>
</comment>
<keyword evidence="4" id="KW-0479">Metal-binding</keyword>
<dbReference type="PROSITE" id="PS50234">
    <property type="entry name" value="VWFA"/>
    <property type="match status" value="1"/>
</dbReference>
<evidence type="ECO:0000313" key="12">
    <source>
        <dbReference type="Proteomes" id="UP000030693"/>
    </source>
</evidence>
<evidence type="ECO:0000256" key="4">
    <source>
        <dbReference type="ARBA" id="ARBA00022771"/>
    </source>
</evidence>
<dbReference type="PANTHER" id="PTHR12695">
    <property type="entry name" value="GENERAL TRANSCRIPTION FACTOR IIH SUBUNIT 2"/>
    <property type="match status" value="1"/>
</dbReference>
<dbReference type="GeneID" id="20525904"/>
<dbReference type="InterPro" id="IPR036465">
    <property type="entry name" value="vWFA_dom_sf"/>
</dbReference>
<dbReference type="SMART" id="SM01047">
    <property type="entry name" value="C1_4"/>
    <property type="match status" value="1"/>
</dbReference>
<feature type="region of interest" description="Disordered" evidence="9">
    <location>
        <begin position="1"/>
        <end position="39"/>
    </location>
</feature>
<evidence type="ECO:0000256" key="5">
    <source>
        <dbReference type="ARBA" id="ARBA00023015"/>
    </source>
</evidence>
<dbReference type="eggNOG" id="KOG2807">
    <property type="taxonomic scope" value="Eukaryota"/>
</dbReference>
<evidence type="ECO:0000256" key="2">
    <source>
        <dbReference type="ARBA" id="ARBA00006092"/>
    </source>
</evidence>
<keyword evidence="12" id="KW-1185">Reference proteome</keyword>
<dbReference type="InterPro" id="IPR013083">
    <property type="entry name" value="Znf_RING/FYVE/PHD"/>
</dbReference>
<evidence type="ECO:0000313" key="11">
    <source>
        <dbReference type="EMBL" id="KCV71758.1"/>
    </source>
</evidence>
<comment type="similarity">
    <text evidence="2">Belongs to the GTF2H2 family.</text>
</comment>
<dbReference type="PANTHER" id="PTHR12695:SF2">
    <property type="entry name" value="GENERAL TRANSCRIPTION FACTOR IIH SUBUNIT 2-RELATED"/>
    <property type="match status" value="1"/>
</dbReference>
<evidence type="ECO:0000256" key="7">
    <source>
        <dbReference type="ARBA" id="ARBA00023204"/>
    </source>
</evidence>
<dbReference type="Gene3D" id="3.40.50.410">
    <property type="entry name" value="von Willebrand factor, type A domain"/>
    <property type="match status" value="1"/>
</dbReference>
<protein>
    <recommendedName>
        <fullName evidence="10">VWFA domain-containing protein</fullName>
    </recommendedName>
</protein>
<dbReference type="GO" id="GO:0005675">
    <property type="term" value="C:transcription factor TFIIH holo complex"/>
    <property type="evidence" value="ECO:0007669"/>
    <property type="project" value="TreeGrafter"/>
</dbReference>
<sequence length="695" mass="71688">MSASGDDVFVDVSHDDEGDTNDASSSAAHGEGGSYQRKQAWEADYQKTWDGGKEKSAETEALLKKRQRQQALVNNRLTRIRLSNEEVLASRNPIRRALLRRVLLVVDLSESMAIRDAPSLTSGASASSSAHAGTGSTRLGYVLHELERFTREFRERNPLASIGLAVAGGGVGGNAAAAIAGGSGGASAEVLVSVGSPAADLISSLRSLQPSASAHSTMAFASSVYAPQGEFSAEAALRLALRELAPNQAGVEMLWPNGAGAPPDAHAPPQHRDYVSREVLFVVSSLSSCDSGDVFSAAESLRKAGVRVSFVALSAETRLFRFIAEQTRGQHSVVSNFSAPPSSYHGSDVSRMYAHLPPSLAVLNEDEAAADEDGDDGTLAALLMAHVEPPPFLGPPAGTTPTAPGSPTAATSPDTPSEQESVVLPGRGFLPALPLGQPPAARSPDAEALAAALDPLREFVDVNDLFGPLMEIGFPQERATPAGAMCVCHQRPVPAPAPNQKDSVDPVTGHNGFDCPRCGALLCALGAGALTSSLAATGATSDAGGGGAASALGTVSGIARCPVCCLSLLAAAPHLARAYHHLFPASATFRVTCVESSDERLCRSCQAPLVPEQLARAITEQISRASTSTEKLLAAEGAGGASATATVIADDMDPLATDENAIEVAQCPRCEALHCAACARYVRSSLHNCVGCLGG</sequence>
<keyword evidence="6" id="KW-0804">Transcription</keyword>
<evidence type="ECO:0000256" key="6">
    <source>
        <dbReference type="ARBA" id="ARBA00023163"/>
    </source>
</evidence>
<evidence type="ECO:0000259" key="10">
    <source>
        <dbReference type="PROSITE" id="PS50234"/>
    </source>
</evidence>
<dbReference type="GO" id="GO:0008270">
    <property type="term" value="F:zinc ion binding"/>
    <property type="evidence" value="ECO:0007669"/>
    <property type="project" value="UniProtKB-KW"/>
</dbReference>
<keyword evidence="7" id="KW-0234">DNA repair</keyword>
<gene>
    <name evidence="11" type="ORF">H696_01179</name>
</gene>
<name>A0A058ZCV0_FONAL</name>
<dbReference type="GO" id="GO:0006289">
    <property type="term" value="P:nucleotide-excision repair"/>
    <property type="evidence" value="ECO:0007669"/>
    <property type="project" value="TreeGrafter"/>
</dbReference>
<dbReference type="InterPro" id="IPR007198">
    <property type="entry name" value="Ssl1-like"/>
</dbReference>
<keyword evidence="4" id="KW-0862">Zinc</keyword>
<organism evidence="11">
    <name type="scientific">Fonticula alba</name>
    <name type="common">Slime mold</name>
    <dbReference type="NCBI Taxonomy" id="691883"/>
    <lineage>
        <taxon>Eukaryota</taxon>
        <taxon>Rotosphaerida</taxon>
        <taxon>Fonticulaceae</taxon>
        <taxon>Fonticula</taxon>
    </lineage>
</organism>
<dbReference type="AlphaFoldDB" id="A0A058ZCV0"/>
<keyword evidence="8" id="KW-0539">Nucleus</keyword>